<name>A0A7K1YBP3_9SPHI</name>
<evidence type="ECO:0000313" key="2">
    <source>
        <dbReference type="EMBL" id="MXV52014.1"/>
    </source>
</evidence>
<dbReference type="AlphaFoldDB" id="A0A7K1YBP3"/>
<dbReference type="Proteomes" id="UP000466586">
    <property type="component" value="Unassembled WGS sequence"/>
</dbReference>
<dbReference type="RefSeq" id="WP_160845198.1">
    <property type="nucleotide sequence ID" value="NZ_WVHT01000006.1"/>
</dbReference>
<organism evidence="2 3">
    <name type="scientific">Hufsiella arboris</name>
    <dbReference type="NCBI Taxonomy" id="2695275"/>
    <lineage>
        <taxon>Bacteria</taxon>
        <taxon>Pseudomonadati</taxon>
        <taxon>Bacteroidota</taxon>
        <taxon>Sphingobacteriia</taxon>
        <taxon>Sphingobacteriales</taxon>
        <taxon>Sphingobacteriaceae</taxon>
        <taxon>Hufsiella</taxon>
    </lineage>
</organism>
<dbReference type="EMBL" id="WVHT01000006">
    <property type="protein sequence ID" value="MXV52014.1"/>
    <property type="molecule type" value="Genomic_DNA"/>
</dbReference>
<reference evidence="2 3" key="1">
    <citation type="submission" date="2019-11" db="EMBL/GenBank/DDBJ databases">
        <title>Pedobacter sp. HMF7647 Genome sequencing and assembly.</title>
        <authorList>
            <person name="Kang H."/>
            <person name="Kim H."/>
            <person name="Joh K."/>
        </authorList>
    </citation>
    <scope>NUCLEOTIDE SEQUENCE [LARGE SCALE GENOMIC DNA]</scope>
    <source>
        <strain evidence="2 3">HMF7647</strain>
    </source>
</reference>
<feature type="compositionally biased region" description="Basic and acidic residues" evidence="1">
    <location>
        <begin position="1"/>
        <end position="16"/>
    </location>
</feature>
<protein>
    <submittedName>
        <fullName evidence="2">Uncharacterized protein</fullName>
    </submittedName>
</protein>
<comment type="caution">
    <text evidence="2">The sequence shown here is derived from an EMBL/GenBank/DDBJ whole genome shotgun (WGS) entry which is preliminary data.</text>
</comment>
<evidence type="ECO:0000313" key="3">
    <source>
        <dbReference type="Proteomes" id="UP000466586"/>
    </source>
</evidence>
<feature type="region of interest" description="Disordered" evidence="1">
    <location>
        <begin position="1"/>
        <end position="52"/>
    </location>
</feature>
<proteinExistence type="predicted"/>
<gene>
    <name evidence="2" type="ORF">GS399_13615</name>
</gene>
<feature type="compositionally biased region" description="Polar residues" evidence="1">
    <location>
        <begin position="27"/>
        <end position="38"/>
    </location>
</feature>
<keyword evidence="3" id="KW-1185">Reference proteome</keyword>
<sequence>MTKIRSLADELREKMRQQPGIEEPETAKQSQPNANNQDKPVRKKAGKPPPEKPSVELEILFAELTAYELTGNEKLLIRLDGRTVFMLKQLKVTKSIDMNKLIAYSLDSFFKERPELINYIKASLQTIEL</sequence>
<accession>A0A7K1YBP3</accession>
<evidence type="ECO:0000256" key="1">
    <source>
        <dbReference type="SAM" id="MobiDB-lite"/>
    </source>
</evidence>